<dbReference type="InterPro" id="IPR011990">
    <property type="entry name" value="TPR-like_helical_dom_sf"/>
</dbReference>
<proteinExistence type="predicted"/>
<evidence type="ECO:0000313" key="1">
    <source>
        <dbReference type="EMBL" id="QHT10528.1"/>
    </source>
</evidence>
<organism evidence="1">
    <name type="scientific">viral metagenome</name>
    <dbReference type="NCBI Taxonomy" id="1070528"/>
    <lineage>
        <taxon>unclassified sequences</taxon>
        <taxon>metagenomes</taxon>
        <taxon>organismal metagenomes</taxon>
    </lineage>
</organism>
<protein>
    <recommendedName>
        <fullName evidence="2">Tetratricopeptide repeat protein</fullName>
    </recommendedName>
</protein>
<name>A0A6C0D191_9ZZZZ</name>
<sequence>MDRASFLCFDAMLTFDDAEAINKFHKAKDIYLGLEPCDTVCRALANIFDRLGNFEKDFENYEEATEYYHQSAEYYERTVQLKPDPDTYCYFAEVCVKLNDSRGPDLFTKAIELGSKRACLYYGWFLHQKKEFNAAHNYYRLALEDDEELSTYLRAEIVFKIGLIYHERFINLHIQSHYEAAEKKYKDAINMMVKGQKDALVFLPILREGLIAHFWIEYERLTL</sequence>
<dbReference type="SUPFAM" id="SSF81901">
    <property type="entry name" value="HCP-like"/>
    <property type="match status" value="1"/>
</dbReference>
<dbReference type="AlphaFoldDB" id="A0A6C0D191"/>
<evidence type="ECO:0008006" key="2">
    <source>
        <dbReference type="Google" id="ProtNLM"/>
    </source>
</evidence>
<dbReference type="InterPro" id="IPR019734">
    <property type="entry name" value="TPR_rpt"/>
</dbReference>
<reference evidence="1" key="1">
    <citation type="journal article" date="2020" name="Nature">
        <title>Giant virus diversity and host interactions through global metagenomics.</title>
        <authorList>
            <person name="Schulz F."/>
            <person name="Roux S."/>
            <person name="Paez-Espino D."/>
            <person name="Jungbluth S."/>
            <person name="Walsh D.A."/>
            <person name="Denef V.J."/>
            <person name="McMahon K.D."/>
            <person name="Konstantinidis K.T."/>
            <person name="Eloe-Fadrosh E.A."/>
            <person name="Kyrpides N.C."/>
            <person name="Woyke T."/>
        </authorList>
    </citation>
    <scope>NUCLEOTIDE SEQUENCE</scope>
    <source>
        <strain evidence="1">GVMAG-M-3300023174-107</strain>
    </source>
</reference>
<accession>A0A6C0D191</accession>
<dbReference type="EMBL" id="MN739521">
    <property type="protein sequence ID" value="QHT10528.1"/>
    <property type="molecule type" value="Genomic_DNA"/>
</dbReference>
<dbReference type="Gene3D" id="1.25.40.10">
    <property type="entry name" value="Tetratricopeptide repeat domain"/>
    <property type="match status" value="1"/>
</dbReference>
<dbReference type="PROSITE" id="PS50005">
    <property type="entry name" value="TPR"/>
    <property type="match status" value="1"/>
</dbReference>